<name>A0A7S2UQP2_9STRA</name>
<dbReference type="AlphaFoldDB" id="A0A7S2UQP2"/>
<keyword evidence="2" id="KW-1133">Transmembrane helix</keyword>
<feature type="region of interest" description="Disordered" evidence="1">
    <location>
        <begin position="61"/>
        <end position="106"/>
    </location>
</feature>
<reference evidence="3" key="1">
    <citation type="submission" date="2021-01" db="EMBL/GenBank/DDBJ databases">
        <authorList>
            <person name="Corre E."/>
            <person name="Pelletier E."/>
            <person name="Niang G."/>
            <person name="Scheremetjew M."/>
            <person name="Finn R."/>
            <person name="Kale V."/>
            <person name="Holt S."/>
            <person name="Cochrane G."/>
            <person name="Meng A."/>
            <person name="Brown T."/>
            <person name="Cohen L."/>
        </authorList>
    </citation>
    <scope>NUCLEOTIDE SEQUENCE</scope>
    <source>
        <strain evidence="3">CCMP2084</strain>
    </source>
</reference>
<dbReference type="EMBL" id="HBHQ01028336">
    <property type="protein sequence ID" value="CAD9827382.1"/>
    <property type="molecule type" value="Transcribed_RNA"/>
</dbReference>
<organism evidence="3">
    <name type="scientific">Attheya septentrionalis</name>
    <dbReference type="NCBI Taxonomy" id="420275"/>
    <lineage>
        <taxon>Eukaryota</taxon>
        <taxon>Sar</taxon>
        <taxon>Stramenopiles</taxon>
        <taxon>Ochrophyta</taxon>
        <taxon>Bacillariophyta</taxon>
        <taxon>Coscinodiscophyceae</taxon>
        <taxon>Chaetocerotophycidae</taxon>
        <taxon>Chaetocerotales</taxon>
        <taxon>Attheyaceae</taxon>
        <taxon>Attheya</taxon>
    </lineage>
</organism>
<protein>
    <submittedName>
        <fullName evidence="3">Uncharacterized protein</fullName>
    </submittedName>
</protein>
<keyword evidence="2" id="KW-0472">Membrane</keyword>
<feature type="region of interest" description="Disordered" evidence="1">
    <location>
        <begin position="154"/>
        <end position="178"/>
    </location>
</feature>
<accession>A0A7S2UQP2</accession>
<evidence type="ECO:0000256" key="2">
    <source>
        <dbReference type="SAM" id="Phobius"/>
    </source>
</evidence>
<feature type="compositionally biased region" description="Polar residues" evidence="1">
    <location>
        <begin position="64"/>
        <end position="79"/>
    </location>
</feature>
<sequence>MTDLYRFHQTLSDLVSETALYINTLNVDSTTILWFQYGLVVGLVIVTTFTLFPGEPTGMYYGSSEPTTVKSDDQISTENDTPKSKEKLSTIPESSELKPSGATHPVANESTKIHKEIKSKANTGVDAIPIEKIELVRKMMGLTKDQMDEAVKSAREEQNGKNSGITKMPLPRRSRGNSGSSVIPTLNFLVYASAFGALIFIMNRDHPGALISWLISVFPKEAETLGITAATATQSQ</sequence>
<evidence type="ECO:0000313" key="3">
    <source>
        <dbReference type="EMBL" id="CAD9827382.1"/>
    </source>
</evidence>
<evidence type="ECO:0000256" key="1">
    <source>
        <dbReference type="SAM" id="MobiDB-lite"/>
    </source>
</evidence>
<feature type="transmembrane region" description="Helical" evidence="2">
    <location>
        <begin position="34"/>
        <end position="52"/>
    </location>
</feature>
<gene>
    <name evidence="3" type="ORF">ASEP1449_LOCUS19216</name>
</gene>
<feature type="transmembrane region" description="Helical" evidence="2">
    <location>
        <begin position="182"/>
        <end position="202"/>
    </location>
</feature>
<keyword evidence="2" id="KW-0812">Transmembrane</keyword>
<proteinExistence type="predicted"/>